<dbReference type="Pfam" id="PF00440">
    <property type="entry name" value="TetR_N"/>
    <property type="match status" value="1"/>
</dbReference>
<dbReference type="InterPro" id="IPR009057">
    <property type="entry name" value="Homeodomain-like_sf"/>
</dbReference>
<keyword evidence="3" id="KW-0804">Transcription</keyword>
<evidence type="ECO:0000256" key="4">
    <source>
        <dbReference type="PROSITE-ProRule" id="PRU00335"/>
    </source>
</evidence>
<dbReference type="FunFam" id="1.10.10.60:FF:000141">
    <property type="entry name" value="TetR family transcriptional regulator"/>
    <property type="match status" value="1"/>
</dbReference>
<dbReference type="Proteomes" id="UP001158066">
    <property type="component" value="Unassembled WGS sequence"/>
</dbReference>
<evidence type="ECO:0000256" key="3">
    <source>
        <dbReference type="ARBA" id="ARBA00023163"/>
    </source>
</evidence>
<dbReference type="GO" id="GO:0003700">
    <property type="term" value="F:DNA-binding transcription factor activity"/>
    <property type="evidence" value="ECO:0007669"/>
    <property type="project" value="TreeGrafter"/>
</dbReference>
<dbReference type="AlphaFoldDB" id="A0AA46AIL4"/>
<dbReference type="Gene3D" id="1.10.357.10">
    <property type="entry name" value="Tetracycline Repressor, domain 2"/>
    <property type="match status" value="1"/>
</dbReference>
<dbReference type="PRINTS" id="PR00455">
    <property type="entry name" value="HTHTETR"/>
</dbReference>
<keyword evidence="2 4" id="KW-0238">DNA-binding</keyword>
<dbReference type="GO" id="GO:0000976">
    <property type="term" value="F:transcription cis-regulatory region binding"/>
    <property type="evidence" value="ECO:0007669"/>
    <property type="project" value="TreeGrafter"/>
</dbReference>
<dbReference type="EMBL" id="FXUF01000004">
    <property type="protein sequence ID" value="SMP51028.1"/>
    <property type="molecule type" value="Genomic_DNA"/>
</dbReference>
<dbReference type="InterPro" id="IPR050109">
    <property type="entry name" value="HTH-type_TetR-like_transc_reg"/>
</dbReference>
<feature type="DNA-binding region" description="H-T-H motif" evidence="4">
    <location>
        <begin position="29"/>
        <end position="48"/>
    </location>
</feature>
<gene>
    <name evidence="6" type="ORF">SAMN06296020_10448</name>
</gene>
<organism evidence="6 7">
    <name type="scientific">Anoxynatronum buryatiense</name>
    <dbReference type="NCBI Taxonomy" id="489973"/>
    <lineage>
        <taxon>Bacteria</taxon>
        <taxon>Bacillati</taxon>
        <taxon>Bacillota</taxon>
        <taxon>Clostridia</taxon>
        <taxon>Eubacteriales</taxon>
        <taxon>Clostridiaceae</taxon>
        <taxon>Anoxynatronum</taxon>
    </lineage>
</organism>
<evidence type="ECO:0000313" key="6">
    <source>
        <dbReference type="EMBL" id="SMP51028.1"/>
    </source>
</evidence>
<evidence type="ECO:0000313" key="7">
    <source>
        <dbReference type="Proteomes" id="UP001158066"/>
    </source>
</evidence>
<reference evidence="6" key="1">
    <citation type="submission" date="2017-05" db="EMBL/GenBank/DDBJ databases">
        <authorList>
            <person name="Varghese N."/>
            <person name="Submissions S."/>
        </authorList>
    </citation>
    <scope>NUCLEOTIDE SEQUENCE</scope>
    <source>
        <strain evidence="6">Su22</strain>
    </source>
</reference>
<keyword evidence="1" id="KW-0805">Transcription regulation</keyword>
<name>A0AA46AIL4_9CLOT</name>
<sequence length="199" mass="22655">MQVLKEDVRENILAAAKKLFLSKGFEGASMSMIAKEAGVSKSNLYNYFPAKEALFQALVQTALAQITQMMQVIFDHSSEGFDPKAFSQRTAKALTVVLVAFREEILLLTDASAGTAFEKTKEGIIQQLQAHSLHEFQHFQIETKEDQSFFIHYVNASFVEGLVEVLRHYQNDEWVARNVEMLTAYYIHGYYFFFADTLS</sequence>
<dbReference type="PANTHER" id="PTHR30055">
    <property type="entry name" value="HTH-TYPE TRANSCRIPTIONAL REGULATOR RUTR"/>
    <property type="match status" value="1"/>
</dbReference>
<keyword evidence="7" id="KW-1185">Reference proteome</keyword>
<comment type="caution">
    <text evidence="6">The sequence shown here is derived from an EMBL/GenBank/DDBJ whole genome shotgun (WGS) entry which is preliminary data.</text>
</comment>
<evidence type="ECO:0000259" key="5">
    <source>
        <dbReference type="PROSITE" id="PS50977"/>
    </source>
</evidence>
<evidence type="ECO:0000256" key="1">
    <source>
        <dbReference type="ARBA" id="ARBA00023015"/>
    </source>
</evidence>
<accession>A0AA46AIL4</accession>
<feature type="domain" description="HTH tetR-type" evidence="5">
    <location>
        <begin position="6"/>
        <end position="66"/>
    </location>
</feature>
<dbReference type="SUPFAM" id="SSF46689">
    <property type="entry name" value="Homeodomain-like"/>
    <property type="match status" value="1"/>
</dbReference>
<dbReference type="PROSITE" id="PS50977">
    <property type="entry name" value="HTH_TETR_2"/>
    <property type="match status" value="1"/>
</dbReference>
<dbReference type="RefSeq" id="WP_283408726.1">
    <property type="nucleotide sequence ID" value="NZ_FXUF01000004.1"/>
</dbReference>
<dbReference type="PANTHER" id="PTHR30055:SF234">
    <property type="entry name" value="HTH-TYPE TRANSCRIPTIONAL REGULATOR BETI"/>
    <property type="match status" value="1"/>
</dbReference>
<protein>
    <submittedName>
        <fullName evidence="6">Transcriptional regulator, TetR family</fullName>
    </submittedName>
</protein>
<dbReference type="GO" id="GO:0045892">
    <property type="term" value="P:negative regulation of DNA-templated transcription"/>
    <property type="evidence" value="ECO:0007669"/>
    <property type="project" value="UniProtKB-ARBA"/>
</dbReference>
<dbReference type="InterPro" id="IPR001647">
    <property type="entry name" value="HTH_TetR"/>
</dbReference>
<evidence type="ECO:0000256" key="2">
    <source>
        <dbReference type="ARBA" id="ARBA00023125"/>
    </source>
</evidence>
<proteinExistence type="predicted"/>